<dbReference type="EMBL" id="FOAB01000003">
    <property type="protein sequence ID" value="SEL20810.1"/>
    <property type="molecule type" value="Genomic_DNA"/>
</dbReference>
<feature type="transmembrane region" description="Helical" evidence="3">
    <location>
        <begin position="79"/>
        <end position="100"/>
    </location>
</feature>
<dbReference type="AlphaFoldDB" id="A0A1H7NBE7"/>
<feature type="transmembrane region" description="Helical" evidence="3">
    <location>
        <begin position="136"/>
        <end position="157"/>
    </location>
</feature>
<keyword evidence="1" id="KW-0479">Metal-binding</keyword>
<dbReference type="Proteomes" id="UP000198521">
    <property type="component" value="Unassembled WGS sequence"/>
</dbReference>
<protein>
    <recommendedName>
        <fullName evidence="4">Calcineurin-like phosphoesterase domain-containing protein</fullName>
    </recommendedName>
</protein>
<reference evidence="5 6" key="1">
    <citation type="submission" date="2016-10" db="EMBL/GenBank/DDBJ databases">
        <authorList>
            <person name="de Groot N.N."/>
        </authorList>
    </citation>
    <scope>NUCLEOTIDE SEQUENCE [LARGE SCALE GENOMIC DNA]</scope>
    <source>
        <strain evidence="5 6">DSM 25232</strain>
    </source>
</reference>
<evidence type="ECO:0000259" key="4">
    <source>
        <dbReference type="Pfam" id="PF00149"/>
    </source>
</evidence>
<dbReference type="PANTHER" id="PTHR31302">
    <property type="entry name" value="TRANSMEMBRANE PROTEIN WITH METALLOPHOSPHOESTERASE DOMAIN-RELATED"/>
    <property type="match status" value="1"/>
</dbReference>
<dbReference type="GO" id="GO:0016020">
    <property type="term" value="C:membrane"/>
    <property type="evidence" value="ECO:0007669"/>
    <property type="project" value="GOC"/>
</dbReference>
<keyword evidence="3" id="KW-0472">Membrane</keyword>
<dbReference type="InterPro" id="IPR051158">
    <property type="entry name" value="Metallophosphoesterase_sf"/>
</dbReference>
<evidence type="ECO:0000256" key="2">
    <source>
        <dbReference type="ARBA" id="ARBA00022801"/>
    </source>
</evidence>
<evidence type="ECO:0000313" key="6">
    <source>
        <dbReference type="Proteomes" id="UP000198521"/>
    </source>
</evidence>
<keyword evidence="2" id="KW-0378">Hydrolase</keyword>
<keyword evidence="6" id="KW-1185">Reference proteome</keyword>
<dbReference type="InterPro" id="IPR004843">
    <property type="entry name" value="Calcineurin-like_PHP"/>
</dbReference>
<organism evidence="5 6">
    <name type="scientific">Aquimarina amphilecti</name>
    <dbReference type="NCBI Taxonomy" id="1038014"/>
    <lineage>
        <taxon>Bacteria</taxon>
        <taxon>Pseudomonadati</taxon>
        <taxon>Bacteroidota</taxon>
        <taxon>Flavobacteriia</taxon>
        <taxon>Flavobacteriales</taxon>
        <taxon>Flavobacteriaceae</taxon>
        <taxon>Aquimarina</taxon>
    </lineage>
</organism>
<dbReference type="Gene3D" id="3.60.21.10">
    <property type="match status" value="1"/>
</dbReference>
<keyword evidence="3" id="KW-1133">Transmembrane helix</keyword>
<evidence type="ECO:0000313" key="5">
    <source>
        <dbReference type="EMBL" id="SEL20810.1"/>
    </source>
</evidence>
<dbReference type="InterPro" id="IPR029052">
    <property type="entry name" value="Metallo-depent_PP-like"/>
</dbReference>
<dbReference type="Pfam" id="PF00149">
    <property type="entry name" value="Metallophos"/>
    <property type="match status" value="1"/>
</dbReference>
<evidence type="ECO:0000256" key="3">
    <source>
        <dbReference type="SAM" id="Phobius"/>
    </source>
</evidence>
<accession>A0A1H7NBE7</accession>
<feature type="transmembrane region" description="Helical" evidence="3">
    <location>
        <begin position="21"/>
        <end position="40"/>
    </location>
</feature>
<feature type="domain" description="Calcineurin-like phosphoesterase" evidence="4">
    <location>
        <begin position="182"/>
        <end position="363"/>
    </location>
</feature>
<gene>
    <name evidence="5" type="ORF">SAMN04487910_2023</name>
</gene>
<dbReference type="SUPFAM" id="SSF56300">
    <property type="entry name" value="Metallo-dependent phosphatases"/>
    <property type="match status" value="1"/>
</dbReference>
<evidence type="ECO:0000256" key="1">
    <source>
        <dbReference type="ARBA" id="ARBA00022723"/>
    </source>
</evidence>
<dbReference type="GO" id="GO:0009245">
    <property type="term" value="P:lipid A biosynthetic process"/>
    <property type="evidence" value="ECO:0007669"/>
    <property type="project" value="TreeGrafter"/>
</dbReference>
<proteinExistence type="predicted"/>
<dbReference type="GO" id="GO:0008758">
    <property type="term" value="F:UDP-2,3-diacylglucosamine hydrolase activity"/>
    <property type="evidence" value="ECO:0007669"/>
    <property type="project" value="TreeGrafter"/>
</dbReference>
<dbReference type="PANTHER" id="PTHR31302:SF31">
    <property type="entry name" value="PHOSPHODIESTERASE YAEI"/>
    <property type="match status" value="1"/>
</dbReference>
<dbReference type="GO" id="GO:0046872">
    <property type="term" value="F:metal ion binding"/>
    <property type="evidence" value="ECO:0007669"/>
    <property type="project" value="UniProtKB-KW"/>
</dbReference>
<sequence length="430" mass="49724">MVDKRWDSFVLLIKFRINMRWIIPIVLYVLIELYAFQVIRTISKNQWVQVLYLIFSLLVIGYVIYVFANYDRSVGPSKYSLRASGLLLVTLVPKLILVLFMFGEDIIRICVAGYTYLTNTFFDGNATQYLPNRRKFISQLALGVAAIPFAGLVHGIFRGKYNFKVINHVLYYEDLPNAFDGFRLTQISDIHSGSFEEVEKIEYAVDLINQQETDLLVFTGDIVNTMASEMDDWIEIFKGLKTPSFGKYSILGNHDYGEYVTWDTEEEKEANFEAIKEVHSKIDFRLLLNENAFIEKDNERIAIVGVENWGHNFKKAGDLTKASKGVVKEDFKILLSHDPSHWEYEVKKHDDHYHLTLSGHTHGFQFGIEIPGFLKWSPVQYVYKQWAGMYNEMGRYLNVNRGFGFHAFPGRVGIWPEITVIELRKGSKPA</sequence>
<dbReference type="STRING" id="1038014.SAMN04487910_2023"/>
<feature type="transmembrane region" description="Helical" evidence="3">
    <location>
        <begin position="46"/>
        <end position="67"/>
    </location>
</feature>
<keyword evidence="3" id="KW-0812">Transmembrane</keyword>
<name>A0A1H7NBE7_AQUAM</name>